<accession>A0ABW4EFG0</accession>
<name>A0ABW4EFG0_9RHOB</name>
<keyword evidence="4" id="KW-1185">Reference proteome</keyword>
<gene>
    <name evidence="3" type="ORF">ACFTOW_11600</name>
</gene>
<evidence type="ECO:0000256" key="1">
    <source>
        <dbReference type="SAM" id="MobiDB-lite"/>
    </source>
</evidence>
<dbReference type="Proteomes" id="UP001597186">
    <property type="component" value="Unassembled WGS sequence"/>
</dbReference>
<feature type="chain" id="PRO_5046675974" evidence="2">
    <location>
        <begin position="26"/>
        <end position="101"/>
    </location>
</feature>
<keyword evidence="2" id="KW-0732">Signal</keyword>
<evidence type="ECO:0000256" key="2">
    <source>
        <dbReference type="SAM" id="SignalP"/>
    </source>
</evidence>
<evidence type="ECO:0000313" key="3">
    <source>
        <dbReference type="EMBL" id="MFD1510045.1"/>
    </source>
</evidence>
<comment type="caution">
    <text evidence="3">The sequence shown here is derived from an EMBL/GenBank/DDBJ whole genome shotgun (WGS) entry which is preliminary data.</text>
</comment>
<feature type="signal peptide" evidence="2">
    <location>
        <begin position="1"/>
        <end position="25"/>
    </location>
</feature>
<proteinExistence type="predicted"/>
<dbReference type="RefSeq" id="WP_379915814.1">
    <property type="nucleotide sequence ID" value="NZ_JBHUDD010000058.1"/>
</dbReference>
<dbReference type="EMBL" id="JBHUDD010000058">
    <property type="protein sequence ID" value="MFD1510045.1"/>
    <property type="molecule type" value="Genomic_DNA"/>
</dbReference>
<evidence type="ECO:0000313" key="4">
    <source>
        <dbReference type="Proteomes" id="UP001597186"/>
    </source>
</evidence>
<protein>
    <submittedName>
        <fullName evidence="3">Helix-hairpin-helix domain-containing protein</fullName>
    </submittedName>
</protein>
<sequence length="101" mass="11046">MPFRTSLAIALVTVLAVGASPEALTAQEKKAIPGDAFTPDTGLREIPGDTFTPKRLRDFAGQGIDTARDLVSADPELVGRILEIDPDRARQMQRKLRQSMR</sequence>
<reference evidence="4" key="1">
    <citation type="journal article" date="2019" name="Int. J. Syst. Evol. Microbiol.">
        <title>The Global Catalogue of Microorganisms (GCM) 10K type strain sequencing project: providing services to taxonomists for standard genome sequencing and annotation.</title>
        <authorList>
            <consortium name="The Broad Institute Genomics Platform"/>
            <consortium name="The Broad Institute Genome Sequencing Center for Infectious Disease"/>
            <person name="Wu L."/>
            <person name="Ma J."/>
        </authorList>
    </citation>
    <scope>NUCLEOTIDE SEQUENCE [LARGE SCALE GENOMIC DNA]</scope>
    <source>
        <strain evidence="4">CGMCC 1.12477</strain>
    </source>
</reference>
<organism evidence="3 4">
    <name type="scientific">Lacimonas salitolerans</name>
    <dbReference type="NCBI Taxonomy" id="1323750"/>
    <lineage>
        <taxon>Bacteria</taxon>
        <taxon>Pseudomonadati</taxon>
        <taxon>Pseudomonadota</taxon>
        <taxon>Alphaproteobacteria</taxon>
        <taxon>Rhodobacterales</taxon>
        <taxon>Paracoccaceae</taxon>
        <taxon>Lacimonas</taxon>
    </lineage>
</organism>
<feature type="region of interest" description="Disordered" evidence="1">
    <location>
        <begin position="30"/>
        <end position="54"/>
    </location>
</feature>